<dbReference type="EMBL" id="AFVQ02000017">
    <property type="protein sequence ID" value="KLI03698.1"/>
    <property type="molecule type" value="Genomic_DNA"/>
</dbReference>
<dbReference type="GO" id="GO:0016747">
    <property type="term" value="F:acyltransferase activity, transferring groups other than amino-acyl groups"/>
    <property type="evidence" value="ECO:0007669"/>
    <property type="project" value="InterPro"/>
</dbReference>
<proteinExistence type="predicted"/>
<evidence type="ECO:0000259" key="1">
    <source>
        <dbReference type="PROSITE" id="PS51186"/>
    </source>
</evidence>
<keyword evidence="2" id="KW-0808">Transferase</keyword>
<feature type="domain" description="N-acetyltransferase" evidence="1">
    <location>
        <begin position="9"/>
        <end position="147"/>
    </location>
</feature>
<name>A0A0U1QSC4_9BACL</name>
<keyword evidence="3" id="KW-1185">Reference proteome</keyword>
<organism evidence="2 3">
    <name type="scientific">Sporolactobacillus inulinus CASD</name>
    <dbReference type="NCBI Taxonomy" id="1069536"/>
    <lineage>
        <taxon>Bacteria</taxon>
        <taxon>Bacillati</taxon>
        <taxon>Bacillota</taxon>
        <taxon>Bacilli</taxon>
        <taxon>Bacillales</taxon>
        <taxon>Sporolactobacillaceae</taxon>
        <taxon>Sporolactobacillus</taxon>
    </lineage>
</organism>
<dbReference type="Pfam" id="PF13673">
    <property type="entry name" value="Acetyltransf_10"/>
    <property type="match status" value="1"/>
</dbReference>
<dbReference type="PROSITE" id="PS51186">
    <property type="entry name" value="GNAT"/>
    <property type="match status" value="1"/>
</dbReference>
<dbReference type="Proteomes" id="UP000035553">
    <property type="component" value="Unassembled WGS sequence"/>
</dbReference>
<comment type="caution">
    <text evidence="2">The sequence shown here is derived from an EMBL/GenBank/DDBJ whole genome shotgun (WGS) entry which is preliminary data.</text>
</comment>
<sequence>MTAEKWHVKRFDDLSGKEVYELLRARETVFVVEQECPYHEIDHHDLESLHVYTTDAFGVVTAYARIFQEGGLVTFGRVLVRKDQRGKGLANQLIGKVLQVIEEHFPKQPIEIEAQEYVQALYARFGFKTISDVFLLDDIPHVRMEKR</sequence>
<evidence type="ECO:0000313" key="3">
    <source>
        <dbReference type="Proteomes" id="UP000035553"/>
    </source>
</evidence>
<dbReference type="RefSeq" id="WP_010023614.1">
    <property type="nucleotide sequence ID" value="NZ_AFVQ02000017.1"/>
</dbReference>
<protein>
    <submittedName>
        <fullName evidence="2">Acetyltransferase</fullName>
    </submittedName>
</protein>
<gene>
    <name evidence="2" type="ORF">SINU_01270</name>
</gene>
<dbReference type="Gene3D" id="3.40.630.30">
    <property type="match status" value="1"/>
</dbReference>
<evidence type="ECO:0000313" key="2">
    <source>
        <dbReference type="EMBL" id="KLI03698.1"/>
    </source>
</evidence>
<dbReference type="AlphaFoldDB" id="A0A0U1QSC4"/>
<reference evidence="2 3" key="1">
    <citation type="journal article" date="2011" name="J. Bacteriol.">
        <title>Draft genome sequence of Sporolactobacillus inulinus strain CASD, an efficient D-lactic acid-producing bacterium with high-concentration lactate tolerance capability.</title>
        <authorList>
            <person name="Yu B."/>
            <person name="Su F."/>
            <person name="Wang L."/>
            <person name="Xu K."/>
            <person name="Zhao B."/>
            <person name="Xu P."/>
        </authorList>
    </citation>
    <scope>NUCLEOTIDE SEQUENCE [LARGE SCALE GENOMIC DNA]</scope>
    <source>
        <strain evidence="2 3">CASD</strain>
    </source>
</reference>
<dbReference type="OrthoDB" id="9796171at2"/>
<dbReference type="InterPro" id="IPR016181">
    <property type="entry name" value="Acyl_CoA_acyltransferase"/>
</dbReference>
<dbReference type="SUPFAM" id="SSF55729">
    <property type="entry name" value="Acyl-CoA N-acyltransferases (Nat)"/>
    <property type="match status" value="1"/>
</dbReference>
<accession>A0A0U1QSC4</accession>
<dbReference type="STRING" id="1069536.SINU_01270"/>
<dbReference type="InterPro" id="IPR000182">
    <property type="entry name" value="GNAT_dom"/>
</dbReference>